<dbReference type="Gene3D" id="3.40.190.10">
    <property type="entry name" value="Periplasmic binding protein-like II"/>
    <property type="match status" value="2"/>
</dbReference>
<dbReference type="AlphaFoldDB" id="A0A399ES86"/>
<accession>A0A399ES86</accession>
<sequence length="328" mass="35584">MGVGVRALALLATLMLGGLSLAQEPKTIRVGLQAGGTFSWVIYAIERFGIDKQLGIQVKEATYPTKAATQLALRAGEVQVTVDDFIEAVRIQQQGIPARAVYPYSLVTGGVVVRADSPIKSVADLKGKTIAAQSLGDKSLLILRALAVYKYGFDPQKDSKVVAVAPPLMAELLRKGEIDAGLPFWHFVARQVASGEARELISAVDMLKELGAPPDLPLLLIIARNDADAETIGRLLKAVQLANQRMKESDAFWQEILDKNLYALPDRSLMPAVRKRWESGLPKRWDAGVVVGLTNLVQRMVQVAGAEVVGVSRFDARAYSTQFRPLGD</sequence>
<dbReference type="EMBL" id="QWLA01000018">
    <property type="protein sequence ID" value="RIH87537.1"/>
    <property type="molecule type" value="Genomic_DNA"/>
</dbReference>
<keyword evidence="3" id="KW-1185">Reference proteome</keyword>
<dbReference type="PANTHER" id="PTHR30024:SF48">
    <property type="entry name" value="ABC TRANSPORTER SUBSTRATE-BINDING PROTEIN"/>
    <property type="match status" value="1"/>
</dbReference>
<name>A0A399ES86_9DEIN</name>
<dbReference type="PANTHER" id="PTHR30024">
    <property type="entry name" value="ALIPHATIC SULFONATES-BINDING PROTEIN-RELATED"/>
    <property type="match status" value="1"/>
</dbReference>
<protein>
    <submittedName>
        <fullName evidence="2">ABC transporter, substrate-binding protein, aliphatic sulfonates family</fullName>
    </submittedName>
</protein>
<dbReference type="Proteomes" id="UP000265341">
    <property type="component" value="Unassembled WGS sequence"/>
</dbReference>
<evidence type="ECO:0000313" key="3">
    <source>
        <dbReference type="Proteomes" id="UP000265341"/>
    </source>
</evidence>
<dbReference type="Pfam" id="PF09084">
    <property type="entry name" value="NMT1"/>
    <property type="match status" value="1"/>
</dbReference>
<comment type="caution">
    <text evidence="2">The sequence shown here is derived from an EMBL/GenBank/DDBJ whole genome shotgun (WGS) entry which is preliminary data.</text>
</comment>
<proteinExistence type="predicted"/>
<dbReference type="SUPFAM" id="SSF53850">
    <property type="entry name" value="Periplasmic binding protein-like II"/>
    <property type="match status" value="1"/>
</dbReference>
<dbReference type="InterPro" id="IPR015168">
    <property type="entry name" value="SsuA/THI5"/>
</dbReference>
<gene>
    <name evidence="2" type="ORF">Mrose_01246</name>
</gene>
<evidence type="ECO:0000313" key="2">
    <source>
        <dbReference type="EMBL" id="RIH87537.1"/>
    </source>
</evidence>
<feature type="domain" description="SsuA/THI5-like" evidence="1">
    <location>
        <begin position="53"/>
        <end position="246"/>
    </location>
</feature>
<reference evidence="2 3" key="1">
    <citation type="submission" date="2018-08" db="EMBL/GenBank/DDBJ databases">
        <title>Meiothermus roseus NBRC 110900 genome sequencing project.</title>
        <authorList>
            <person name="Da Costa M.S."/>
            <person name="Albuquerque L."/>
            <person name="Raposo P."/>
            <person name="Froufe H.J.C."/>
            <person name="Barroso C.S."/>
            <person name="Egas C."/>
        </authorList>
    </citation>
    <scope>NUCLEOTIDE SEQUENCE [LARGE SCALE GENOMIC DNA]</scope>
    <source>
        <strain evidence="2 3">NBRC 110900</strain>
    </source>
</reference>
<organism evidence="2 3">
    <name type="scientific">Calidithermus roseus</name>
    <dbReference type="NCBI Taxonomy" id="1644118"/>
    <lineage>
        <taxon>Bacteria</taxon>
        <taxon>Thermotogati</taxon>
        <taxon>Deinococcota</taxon>
        <taxon>Deinococci</taxon>
        <taxon>Thermales</taxon>
        <taxon>Thermaceae</taxon>
        <taxon>Calidithermus</taxon>
    </lineage>
</organism>
<dbReference type="RefSeq" id="WP_119276568.1">
    <property type="nucleotide sequence ID" value="NZ_QWLA01000018.1"/>
</dbReference>
<dbReference type="OrthoDB" id="9776786at2"/>
<evidence type="ECO:0000259" key="1">
    <source>
        <dbReference type="Pfam" id="PF09084"/>
    </source>
</evidence>